<dbReference type="Pfam" id="PF18096">
    <property type="entry name" value="Thump_like"/>
    <property type="match status" value="1"/>
</dbReference>
<dbReference type="STRING" id="329186.SAMN02927925_01258"/>
<dbReference type="InterPro" id="IPR041497">
    <property type="entry name" value="Thump-like"/>
</dbReference>
<evidence type="ECO:0000313" key="4">
    <source>
        <dbReference type="Proteomes" id="UP000182124"/>
    </source>
</evidence>
<dbReference type="CDD" id="cd02440">
    <property type="entry name" value="AdoMet_MTases"/>
    <property type="match status" value="1"/>
</dbReference>
<feature type="domain" description="THUMP-like" evidence="1">
    <location>
        <begin position="321"/>
        <end position="391"/>
    </location>
</feature>
<dbReference type="InterPro" id="IPR029063">
    <property type="entry name" value="SAM-dependent_MTases_sf"/>
</dbReference>
<protein>
    <submittedName>
        <fullName evidence="3">RNA cap guanine-N2 methyltransferase</fullName>
    </submittedName>
</protein>
<dbReference type="Gene3D" id="3.40.50.150">
    <property type="entry name" value="Vaccinia Virus protein VP39"/>
    <property type="match status" value="1"/>
</dbReference>
<dbReference type="AlphaFoldDB" id="A0A1G4VK04"/>
<reference evidence="3 4" key="1">
    <citation type="submission" date="2016-10" db="EMBL/GenBank/DDBJ databases">
        <authorList>
            <person name="de Groot N.N."/>
        </authorList>
    </citation>
    <scope>NUCLEOTIDE SEQUENCE [LARGE SCALE GENOMIC DNA]</scope>
    <source>
        <strain evidence="3 4">CGMCC 1.3801</strain>
    </source>
</reference>
<keyword evidence="3" id="KW-0489">Methyltransferase</keyword>
<dbReference type="RefSeq" id="WP_023576834.1">
    <property type="nucleotide sequence ID" value="NZ_CBCSBQ010000009.1"/>
</dbReference>
<evidence type="ECO:0000313" key="3">
    <source>
        <dbReference type="EMBL" id="SCX07949.1"/>
    </source>
</evidence>
<dbReference type="eggNOG" id="COG2265">
    <property type="taxonomic scope" value="Bacteria"/>
</dbReference>
<dbReference type="SUPFAM" id="SSF53335">
    <property type="entry name" value="S-adenosyl-L-methionine-dependent methyltransferases"/>
    <property type="match status" value="1"/>
</dbReference>
<dbReference type="InterPro" id="IPR054168">
    <property type="entry name" value="PG_1098_Fer"/>
</dbReference>
<dbReference type="Pfam" id="PF22013">
    <property type="entry name" value="PG_1098_Fer"/>
    <property type="match status" value="1"/>
</dbReference>
<dbReference type="Proteomes" id="UP000182124">
    <property type="component" value="Unassembled WGS sequence"/>
</dbReference>
<sequence>MDSPLLNSDVQDFIANSLQANFPKIALMKNPFPEVKWNDILNQIASKNKAKEKLPTWFAHKYILYPSKISIEQTSSEITAKYKASLINGVTLIDLTGGFGVDDFYFAQKFNKVVHCEINEELSKIVRHNYQILEQRNIECYHGDSLEILKTLNQHWSWIYIDPSRRSDVKGKVFMLKDCLPNVPNLLETYFGFSDNILVKTAPILDITAGLSELKSVKTIHIIALDNEVKELLWEIEKDYSGPITLNAVAIAKDTTEVFSVIYGESEVKANYSLPKKYLYEPNAAMMKTGAFEAIGVHYNLEKLHQHSHLYTSDIEIDFPGRKFEIKAMHPFEKTEIKKHLEGKKMNVTIRNFPISVEEIRKKWKIKEGGNDYCFFTTNLNNEKIILLCEKI</sequence>
<evidence type="ECO:0000259" key="1">
    <source>
        <dbReference type="Pfam" id="PF18096"/>
    </source>
</evidence>
<proteinExistence type="predicted"/>
<evidence type="ECO:0000259" key="2">
    <source>
        <dbReference type="Pfam" id="PF22013"/>
    </source>
</evidence>
<name>A0A1G4VK04_9FLAO</name>
<organism evidence="3 4">
    <name type="scientific">Flavobacterium saliperosum</name>
    <dbReference type="NCBI Taxonomy" id="329186"/>
    <lineage>
        <taxon>Bacteria</taxon>
        <taxon>Pseudomonadati</taxon>
        <taxon>Bacteroidota</taxon>
        <taxon>Flavobacteriia</taxon>
        <taxon>Flavobacteriales</taxon>
        <taxon>Flavobacteriaceae</taxon>
        <taxon>Flavobacterium</taxon>
    </lineage>
</organism>
<dbReference type="GO" id="GO:0032259">
    <property type="term" value="P:methylation"/>
    <property type="evidence" value="ECO:0007669"/>
    <property type="project" value="UniProtKB-KW"/>
</dbReference>
<dbReference type="PANTHER" id="PTHR14741:SF32">
    <property type="entry name" value="TRIMETHYLGUANOSINE SYNTHASE"/>
    <property type="match status" value="1"/>
</dbReference>
<accession>A0A1G4VK04</accession>
<keyword evidence="3" id="KW-0808">Transferase</keyword>
<dbReference type="GO" id="GO:0008168">
    <property type="term" value="F:methyltransferase activity"/>
    <property type="evidence" value="ECO:0007669"/>
    <property type="project" value="UniProtKB-KW"/>
</dbReference>
<dbReference type="EMBL" id="FMTY01000002">
    <property type="protein sequence ID" value="SCX07949.1"/>
    <property type="molecule type" value="Genomic_DNA"/>
</dbReference>
<dbReference type="Gene3D" id="1.10.10.1110">
    <property type="entry name" value="Methyltransferase PG1098, N-terminal domain"/>
    <property type="match status" value="1"/>
</dbReference>
<gene>
    <name evidence="3" type="ORF">SAMN02927925_01258</name>
</gene>
<feature type="domain" description="PG-1098 ferredoxin-like" evidence="2">
    <location>
        <begin position="278"/>
        <end position="320"/>
    </location>
</feature>
<dbReference type="PANTHER" id="PTHR14741">
    <property type="entry name" value="S-ADENOSYLMETHIONINE-DEPENDENT METHYLTRANSFERASE RELATED"/>
    <property type="match status" value="1"/>
</dbReference>